<sequence>MAASAFEPLVPAVLEFNEHGVPVSAVYQDSYHPADGPLGQARRVFLQGNGLPERWRGRSQFTICETGFGLGASFLATWQAWRQDTERSQRLHFVSVEAHPFRQADLAILYARLPEELQPQAQELLAAWPMLVPGIHRLELDEGRVTLTLAFGQAETMMRELQCHADAFYLDGFAPRGNPSMWSRSVLGQLVRLAAPGATAASWCCAGQVRRDLASVGFEVEKVPGAGGKWCTIRARLRSHLGRHSNLPPQQGRVVVIGAGLAGAACAWELARKGVPVLVCDPALSKGLDATHQGHRLAAISPVFALDDAPLARLSRNAVLHAWRGWKTLPETARPRRVGTLVFGQAGNSDADIQQALERLALDQDWVQWLDREQGSALAGVPLQGGGLYFPQGMVVDPGALVACLLNHPLIECLPEHVSLRAGQEPGVWDVCNQRGEHLESSNRVVIAAADQSLDLLPDELLAQHPMPRLAAMQRLAGQVTYLPAKQALTRGEVTLSGQGYILPVDPQGQVIGSTYERFGESAQVSRQGHQQNIDKVSAMLANPVGKVDNPEQGWAGWRCALSDHLPVMGFVPGQPGLFMAAAYGSRGLSWSLLAASLFAAYCLEEPIPLERRLEQALIPR</sequence>
<dbReference type="PANTHER" id="PTHR13847:SF283">
    <property type="entry name" value="TRNA 5-METHYLAMINOMETHYL-2-THIOURIDINE BIOSYNTHESIS BIFUNCTIONAL PROTEIN MNMC"/>
    <property type="match status" value="1"/>
</dbReference>
<evidence type="ECO:0000313" key="14">
    <source>
        <dbReference type="Proteomes" id="UP000245216"/>
    </source>
</evidence>
<keyword evidence="3 10" id="KW-0285">Flavoprotein</keyword>
<evidence type="ECO:0000256" key="7">
    <source>
        <dbReference type="ARBA" id="ARBA00022827"/>
    </source>
</evidence>
<name>A0A2U2BKN9_ALCFA</name>
<comment type="similarity">
    <text evidence="10">In the C-terminal section; belongs to the DAO family.</text>
</comment>
<dbReference type="RefSeq" id="WP_109088799.1">
    <property type="nucleotide sequence ID" value="NZ_QEXO01000002.1"/>
</dbReference>
<keyword evidence="9 10" id="KW-0511">Multifunctional enzyme</keyword>
<dbReference type="EMBL" id="QEXO01000002">
    <property type="protein sequence ID" value="PWE14591.1"/>
    <property type="molecule type" value="Genomic_DNA"/>
</dbReference>
<evidence type="ECO:0000256" key="3">
    <source>
        <dbReference type="ARBA" id="ARBA00022630"/>
    </source>
</evidence>
<keyword evidence="5 10" id="KW-0949">S-adenosyl-L-methionine</keyword>
<dbReference type="STRING" id="511.UZ73_06620"/>
<evidence type="ECO:0000256" key="4">
    <source>
        <dbReference type="ARBA" id="ARBA00022679"/>
    </source>
</evidence>
<evidence type="ECO:0000259" key="12">
    <source>
        <dbReference type="Pfam" id="PF05430"/>
    </source>
</evidence>
<dbReference type="GO" id="GO:0032259">
    <property type="term" value="P:methylation"/>
    <property type="evidence" value="ECO:0007669"/>
    <property type="project" value="UniProtKB-KW"/>
</dbReference>
<comment type="subcellular location">
    <subcellularLocation>
        <location evidence="10">Cytoplasm</location>
    </subcellularLocation>
</comment>
<evidence type="ECO:0000256" key="8">
    <source>
        <dbReference type="ARBA" id="ARBA00023002"/>
    </source>
</evidence>
<keyword evidence="4 10" id="KW-0808">Transferase</keyword>
<dbReference type="Pfam" id="PF01266">
    <property type="entry name" value="DAO"/>
    <property type="match status" value="1"/>
</dbReference>
<dbReference type="InterPro" id="IPR006076">
    <property type="entry name" value="FAD-dep_OxRdtase"/>
</dbReference>
<dbReference type="GO" id="GO:0005737">
    <property type="term" value="C:cytoplasm"/>
    <property type="evidence" value="ECO:0007669"/>
    <property type="project" value="UniProtKB-SubCell"/>
</dbReference>
<dbReference type="EC" id="2.1.1.61" evidence="10"/>
<evidence type="ECO:0000256" key="9">
    <source>
        <dbReference type="ARBA" id="ARBA00023268"/>
    </source>
</evidence>
<feature type="region of interest" description="tRNA (mnm(5)s(2)U34)-methyltransferase" evidence="10">
    <location>
        <begin position="1"/>
        <end position="242"/>
    </location>
</feature>
<dbReference type="NCBIfam" id="TIGR03197">
    <property type="entry name" value="MnmC_Cterm"/>
    <property type="match status" value="1"/>
</dbReference>
<proteinExistence type="inferred from homology"/>
<dbReference type="NCBIfam" id="NF033855">
    <property type="entry name" value="tRNA_MNMC2"/>
    <property type="match status" value="1"/>
</dbReference>
<comment type="cofactor">
    <cofactor evidence="10">
        <name>FAD</name>
        <dbReference type="ChEBI" id="CHEBI:57692"/>
    </cofactor>
</comment>
<dbReference type="Proteomes" id="UP000245216">
    <property type="component" value="Unassembled WGS sequence"/>
</dbReference>
<evidence type="ECO:0000256" key="2">
    <source>
        <dbReference type="ARBA" id="ARBA00022603"/>
    </source>
</evidence>
<dbReference type="Gene3D" id="3.30.9.10">
    <property type="entry name" value="D-Amino Acid Oxidase, subunit A, domain 2"/>
    <property type="match status" value="1"/>
</dbReference>
<dbReference type="SUPFAM" id="SSF51905">
    <property type="entry name" value="FAD/NAD(P)-binding domain"/>
    <property type="match status" value="1"/>
</dbReference>
<feature type="region of interest" description="FAD-dependent cmnm(5)s(2)U34 oxidoreductase" evidence="10">
    <location>
        <begin position="257"/>
        <end position="621"/>
    </location>
</feature>
<dbReference type="GO" id="GO:0004808">
    <property type="term" value="F:tRNA (5-methylaminomethyl-2-thiouridylate)(34)-methyltransferase activity"/>
    <property type="evidence" value="ECO:0007669"/>
    <property type="project" value="UniProtKB-EC"/>
</dbReference>
<dbReference type="InterPro" id="IPR036188">
    <property type="entry name" value="FAD/NAD-bd_sf"/>
</dbReference>
<keyword evidence="6 10" id="KW-0819">tRNA processing</keyword>
<dbReference type="AlphaFoldDB" id="A0A2U2BKN9"/>
<reference evidence="13 14" key="1">
    <citation type="submission" date="2018-05" db="EMBL/GenBank/DDBJ databases">
        <title>Genome Sequence of an Efficient Indole-Degrading Bacterium, Alcaligenes sp.YBY.</title>
        <authorList>
            <person name="Yang B."/>
        </authorList>
    </citation>
    <scope>NUCLEOTIDE SEQUENCE [LARGE SCALE GENOMIC DNA]</scope>
    <source>
        <strain evidence="13 14">YBY</strain>
    </source>
</reference>
<dbReference type="InterPro" id="IPR017610">
    <property type="entry name" value="tRNA_S-uridine_synth_MnmC_C"/>
</dbReference>
<evidence type="ECO:0000256" key="6">
    <source>
        <dbReference type="ARBA" id="ARBA00022694"/>
    </source>
</evidence>
<dbReference type="InterPro" id="IPR029063">
    <property type="entry name" value="SAM-dependent_MTases_sf"/>
</dbReference>
<organism evidence="13 14">
    <name type="scientific">Alcaligenes faecalis</name>
    <dbReference type="NCBI Taxonomy" id="511"/>
    <lineage>
        <taxon>Bacteria</taxon>
        <taxon>Pseudomonadati</taxon>
        <taxon>Pseudomonadota</taxon>
        <taxon>Betaproteobacteria</taxon>
        <taxon>Burkholderiales</taxon>
        <taxon>Alcaligenaceae</taxon>
        <taxon>Alcaligenes</taxon>
    </lineage>
</organism>
<feature type="domain" description="MnmC-like methyltransferase" evidence="12">
    <location>
        <begin position="116"/>
        <end position="235"/>
    </location>
</feature>
<gene>
    <name evidence="10" type="primary">mnmC</name>
    <name evidence="13" type="ORF">DF183_07705</name>
</gene>
<evidence type="ECO:0000256" key="5">
    <source>
        <dbReference type="ARBA" id="ARBA00022691"/>
    </source>
</evidence>
<evidence type="ECO:0000256" key="10">
    <source>
        <dbReference type="HAMAP-Rule" id="MF_01102"/>
    </source>
</evidence>
<keyword evidence="1 10" id="KW-0963">Cytoplasm</keyword>
<accession>A0A2U2BKN9</accession>
<dbReference type="GO" id="GO:0050660">
    <property type="term" value="F:flavin adenine dinucleotide binding"/>
    <property type="evidence" value="ECO:0007669"/>
    <property type="project" value="UniProtKB-UniRule"/>
</dbReference>
<keyword evidence="8 10" id="KW-0560">Oxidoreductase</keyword>
<dbReference type="GO" id="GO:0002097">
    <property type="term" value="P:tRNA wobble base modification"/>
    <property type="evidence" value="ECO:0007669"/>
    <property type="project" value="UniProtKB-UniRule"/>
</dbReference>
<comment type="caution">
    <text evidence="13">The sequence shown here is derived from an EMBL/GenBank/DDBJ whole genome shotgun (WGS) entry which is preliminary data.</text>
</comment>
<comment type="similarity">
    <text evidence="10">In the N-terminal section; belongs to the methyltransferase superfamily. tRNA (mnm(5)s(2)U34)-methyltransferase family.</text>
</comment>
<keyword evidence="2 10" id="KW-0489">Methyltransferase</keyword>
<dbReference type="Gene3D" id="3.40.50.150">
    <property type="entry name" value="Vaccinia Virus protein VP39"/>
    <property type="match status" value="1"/>
</dbReference>
<evidence type="ECO:0000256" key="1">
    <source>
        <dbReference type="ARBA" id="ARBA00022490"/>
    </source>
</evidence>
<evidence type="ECO:0000313" key="13">
    <source>
        <dbReference type="EMBL" id="PWE14591.1"/>
    </source>
</evidence>
<comment type="function">
    <text evidence="10">Catalyzes the last two steps in the biosynthesis of 5-methylaminomethyl-2-thiouridine (mnm(5)s(2)U) at the wobble position (U34) in tRNA. Catalyzes the FAD-dependent demodification of cmnm(5)s(2)U34 to nm(5)s(2)U34, followed by the transfer of a methyl group from S-adenosyl-L-methionine to nm(5)s(2)U34, to form mnm(5)s(2)U34.</text>
</comment>
<dbReference type="Pfam" id="PF05430">
    <property type="entry name" value="Methyltransf_30"/>
    <property type="match status" value="1"/>
</dbReference>
<reference evidence="13 14" key="2">
    <citation type="submission" date="2018-05" db="EMBL/GenBank/DDBJ databases">
        <authorList>
            <person name="Lanie J.A."/>
            <person name="Ng W.-L."/>
            <person name="Kazmierczak K.M."/>
            <person name="Andrzejewski T.M."/>
            <person name="Davidsen T.M."/>
            <person name="Wayne K.J."/>
            <person name="Tettelin H."/>
            <person name="Glass J.I."/>
            <person name="Rusch D."/>
            <person name="Podicherti R."/>
            <person name="Tsui H.-C.T."/>
            <person name="Winkler M.E."/>
        </authorList>
    </citation>
    <scope>NUCLEOTIDE SEQUENCE [LARGE SCALE GENOMIC DNA]</scope>
    <source>
        <strain evidence="13 14">YBY</strain>
    </source>
</reference>
<dbReference type="Gene3D" id="3.50.50.60">
    <property type="entry name" value="FAD/NAD(P)-binding domain"/>
    <property type="match status" value="1"/>
</dbReference>
<comment type="catalytic activity">
    <reaction evidence="10">
        <text>5-aminomethyl-2-thiouridine(34) in tRNA + S-adenosyl-L-methionine = 5-methylaminomethyl-2-thiouridine(34) in tRNA + S-adenosyl-L-homocysteine + H(+)</text>
        <dbReference type="Rhea" id="RHEA:19569"/>
        <dbReference type="Rhea" id="RHEA-COMP:10195"/>
        <dbReference type="Rhea" id="RHEA-COMP:10197"/>
        <dbReference type="ChEBI" id="CHEBI:15378"/>
        <dbReference type="ChEBI" id="CHEBI:57856"/>
        <dbReference type="ChEBI" id="CHEBI:59789"/>
        <dbReference type="ChEBI" id="CHEBI:74454"/>
        <dbReference type="ChEBI" id="CHEBI:74455"/>
        <dbReference type="EC" id="2.1.1.61"/>
    </reaction>
</comment>
<keyword evidence="7 10" id="KW-0274">FAD</keyword>
<dbReference type="InterPro" id="IPR047785">
    <property type="entry name" value="tRNA_MNMC2"/>
</dbReference>
<dbReference type="InterPro" id="IPR008471">
    <property type="entry name" value="MnmC-like_methylTransf"/>
</dbReference>
<protein>
    <recommendedName>
        <fullName evidence="10">tRNA 5-methylaminomethyl-2-thiouridine biosynthesis bifunctional protein MnmC</fullName>
        <shortName evidence="10">tRNA mnm(5)s(2)U biosynthesis bifunctional protein</shortName>
    </recommendedName>
    <domain>
        <recommendedName>
            <fullName evidence="10">tRNA (mnm(5)s(2)U34)-methyltransferase</fullName>
            <ecNumber evidence="10">2.1.1.61</ecNumber>
        </recommendedName>
    </domain>
    <domain>
        <recommendedName>
            <fullName evidence="10">FAD-dependent cmnm(5)s(2)U34 oxidoreductase</fullName>
            <ecNumber evidence="10">1.5.-.-</ecNumber>
        </recommendedName>
    </domain>
</protein>
<dbReference type="EC" id="1.5.-.-" evidence="10"/>
<feature type="domain" description="FAD dependent oxidoreductase" evidence="11">
    <location>
        <begin position="253"/>
        <end position="601"/>
    </location>
</feature>
<dbReference type="PANTHER" id="PTHR13847">
    <property type="entry name" value="SARCOSINE DEHYDROGENASE-RELATED"/>
    <property type="match status" value="1"/>
</dbReference>
<dbReference type="HAMAP" id="MF_01102">
    <property type="entry name" value="MnmC"/>
    <property type="match status" value="1"/>
</dbReference>
<dbReference type="InterPro" id="IPR023032">
    <property type="entry name" value="tRNA_MAMT_biosynth_bifunc_MnmC"/>
</dbReference>
<dbReference type="GO" id="GO:0016645">
    <property type="term" value="F:oxidoreductase activity, acting on the CH-NH group of donors"/>
    <property type="evidence" value="ECO:0007669"/>
    <property type="project" value="InterPro"/>
</dbReference>
<evidence type="ECO:0000259" key="11">
    <source>
        <dbReference type="Pfam" id="PF01266"/>
    </source>
</evidence>